<evidence type="ECO:0000313" key="1">
    <source>
        <dbReference type="Proteomes" id="UP000887574"/>
    </source>
</evidence>
<evidence type="ECO:0000313" key="2">
    <source>
        <dbReference type="WBParaSite" id="jg9353"/>
    </source>
</evidence>
<dbReference type="WBParaSite" id="jg9353">
    <property type="protein sequence ID" value="jg9353"/>
    <property type="gene ID" value="jg9353"/>
</dbReference>
<accession>A0A915ESK5</accession>
<name>A0A915ESK5_9BILA</name>
<organism evidence="1 2">
    <name type="scientific">Ditylenchus dipsaci</name>
    <dbReference type="NCBI Taxonomy" id="166011"/>
    <lineage>
        <taxon>Eukaryota</taxon>
        <taxon>Metazoa</taxon>
        <taxon>Ecdysozoa</taxon>
        <taxon>Nematoda</taxon>
        <taxon>Chromadorea</taxon>
        <taxon>Rhabditida</taxon>
        <taxon>Tylenchina</taxon>
        <taxon>Tylenchomorpha</taxon>
        <taxon>Sphaerularioidea</taxon>
        <taxon>Anguinidae</taxon>
        <taxon>Anguininae</taxon>
        <taxon>Ditylenchus</taxon>
    </lineage>
</organism>
<keyword evidence="1" id="KW-1185">Reference proteome</keyword>
<dbReference type="Pfam" id="PF22945">
    <property type="entry name" value="LEM-3_GIY-YIG"/>
    <property type="match status" value="1"/>
</dbReference>
<proteinExistence type="predicted"/>
<sequence>MLDPTGCEALLRAGNMDRFTHLTIQPLRLSTNGEPLAQESRRRRKSTVESHRFSFHGFCRQFSSPPEILDHEDDEIVCIGIFPKQEPAETLASSAITSETTFLVFPNLFPLSPQSRQSLYTTPTKNTVCQSQECSSSTSPVLDVVNDFVDSSNDHSDDSVSLKRSRLRGCLFALSPEYESIENPKECPTSSALVTEQQLENDNDSLSLSPSSSQELAEIETRQEKLRQKLKITFKDFRWNKCSCDGLTTRRGHSSECPRINKRKRVEEPEEELEVIELVDPSDSEGDLSDCSSTECDAQLDFLDQNLETCGESVERQRSSPKIIKTAKRKSGQDFFHSSSCWELRSQLAKQVPEMLFRYEECRKEKFRQLNSDIVANANNLLPSSYSQLDKQSVRANRCFSKLRVMCDPLPESVGSSLIELRKISEPTVKEKSPELSQGEKYSAALHAVLPNGDQPAGSPTLKAKNIKKVIEALIKAKQGKSLLYLSLEAFLSSIIYIGKGTKSRSDQHLVDADRFDTFLLEAAMIQAVGLRNLTKQDERTLVPISNSRN</sequence>
<reference evidence="2" key="1">
    <citation type="submission" date="2022-11" db="UniProtKB">
        <authorList>
            <consortium name="WormBaseParasite"/>
        </authorList>
    </citation>
    <scope>IDENTIFICATION</scope>
</reference>
<dbReference type="AlphaFoldDB" id="A0A915ESK5"/>
<protein>
    <submittedName>
        <fullName evidence="2">Uncharacterized protein</fullName>
    </submittedName>
</protein>
<dbReference type="Proteomes" id="UP000887574">
    <property type="component" value="Unplaced"/>
</dbReference>